<accession>A7GW14</accession>
<protein>
    <submittedName>
        <fullName evidence="1">Uncharacterized protein</fullName>
    </submittedName>
</protein>
<sequence length="54" mass="6724">MNKIKPNLKRIYVNLKHNKYKILIPRLPIFRSCKSEIYKNNFEKCRFIFYKALF</sequence>
<reference evidence="1" key="1">
    <citation type="submission" date="2016-07" db="EMBL/GenBank/DDBJ databases">
        <title>Comparative genomics of the Campylobacter concisus group.</title>
        <authorList>
            <person name="Miller W.G."/>
            <person name="Yee E."/>
            <person name="Chapman M.H."/>
            <person name="Huynh S."/>
            <person name="Bono J.L."/>
            <person name="On S.L.W."/>
            <person name="StLeger J."/>
            <person name="Foster G."/>
            <person name="Parker C.T."/>
        </authorList>
    </citation>
    <scope>NUCLEOTIDE SEQUENCE</scope>
    <source>
        <strain evidence="1">525.92</strain>
    </source>
</reference>
<evidence type="ECO:0000313" key="1">
    <source>
        <dbReference type="EMBL" id="EAT99764.2"/>
    </source>
</evidence>
<proteinExistence type="predicted"/>
<dbReference type="KEGG" id="ccv:CCV52592_2133"/>
<gene>
    <name evidence="1" type="ORF">CCV52592_2133</name>
</gene>
<evidence type="ECO:0000313" key="2">
    <source>
        <dbReference type="Proteomes" id="UP000006380"/>
    </source>
</evidence>
<keyword evidence="2" id="KW-1185">Reference proteome</keyword>
<dbReference type="EMBL" id="CP000767">
    <property type="protein sequence ID" value="EAT99764.2"/>
    <property type="molecule type" value="Genomic_DNA"/>
</dbReference>
<name>A7GW14_CAMC5</name>
<dbReference type="AlphaFoldDB" id="A7GW14"/>
<dbReference type="Proteomes" id="UP000006380">
    <property type="component" value="Chromosome"/>
</dbReference>
<dbReference type="HOGENOM" id="CLU_3041406_0_0_7"/>
<organism evidence="1 2">
    <name type="scientific">Campylobacter curvus (strain 525.92)</name>
    <dbReference type="NCBI Taxonomy" id="360105"/>
    <lineage>
        <taxon>Bacteria</taxon>
        <taxon>Pseudomonadati</taxon>
        <taxon>Campylobacterota</taxon>
        <taxon>Epsilonproteobacteria</taxon>
        <taxon>Campylobacterales</taxon>
        <taxon>Campylobacteraceae</taxon>
        <taxon>Campylobacter</taxon>
    </lineage>
</organism>